<gene>
    <name evidence="1" type="ORF">AW10_01316</name>
</gene>
<evidence type="ECO:0000313" key="2">
    <source>
        <dbReference type="Proteomes" id="UP000021816"/>
    </source>
</evidence>
<name>A0A011PW80_9PROT</name>
<organism evidence="1 2">
    <name type="scientific">Candidatus Accumulibacter appositus</name>
    <dbReference type="NCBI Taxonomy" id="1454003"/>
    <lineage>
        <taxon>Bacteria</taxon>
        <taxon>Pseudomonadati</taxon>
        <taxon>Pseudomonadota</taxon>
        <taxon>Betaproteobacteria</taxon>
        <taxon>Candidatus Accumulibacter</taxon>
    </lineage>
</organism>
<protein>
    <submittedName>
        <fullName evidence="1">Uncharacterized protein</fullName>
    </submittedName>
</protein>
<dbReference type="Proteomes" id="UP000021816">
    <property type="component" value="Unassembled WGS sequence"/>
</dbReference>
<dbReference type="AlphaFoldDB" id="A0A011PW80"/>
<proteinExistence type="predicted"/>
<dbReference type="EMBL" id="JEMX01000025">
    <property type="protein sequence ID" value="EXI81302.1"/>
    <property type="molecule type" value="Genomic_DNA"/>
</dbReference>
<comment type="caution">
    <text evidence="1">The sequence shown here is derived from an EMBL/GenBank/DDBJ whole genome shotgun (WGS) entry which is preliminary data.</text>
</comment>
<reference evidence="1 2" key="1">
    <citation type="submission" date="2014-02" db="EMBL/GenBank/DDBJ databases">
        <title>Expanding our view of genomic diversity in Candidatus Accumulibacter clades.</title>
        <authorList>
            <person name="Skennerton C.T."/>
            <person name="Barr J.J."/>
            <person name="Slater F.R."/>
            <person name="Bond P.L."/>
            <person name="Tyson G.W."/>
        </authorList>
    </citation>
    <scope>NUCLEOTIDE SEQUENCE [LARGE SCALE GENOMIC DNA]</scope>
    <source>
        <strain evidence="2">BA-92</strain>
    </source>
</reference>
<evidence type="ECO:0000313" key="1">
    <source>
        <dbReference type="EMBL" id="EXI81302.1"/>
    </source>
</evidence>
<sequence length="161" mass="16793">MIRFCTSAGSPIASGWSIHLRRSATVIAAPALACSRRKCERQCSSSTKWLSPVLPKCTGSAIERISCRSTRSPTGARPSALPIARSSSGHTFFTTAGLTSASKTGCAGYWCLKSWSSSASNADFRFAPTGGSGVSVWSSERNCSSGAIGFTTASRESPAMP</sequence>
<accession>A0A011PW80</accession>